<dbReference type="GO" id="GO:0033314">
    <property type="term" value="P:mitotic DNA replication checkpoint signaling"/>
    <property type="evidence" value="ECO:0000318"/>
    <property type="project" value="GO_Central"/>
</dbReference>
<dbReference type="GO" id="GO:0005664">
    <property type="term" value="C:nuclear origin of replication recognition complex"/>
    <property type="evidence" value="ECO:0000318"/>
    <property type="project" value="GO_Central"/>
</dbReference>
<feature type="compositionally biased region" description="Low complexity" evidence="5">
    <location>
        <begin position="220"/>
        <end position="236"/>
    </location>
</feature>
<proteinExistence type="predicted"/>
<evidence type="ECO:0000256" key="2">
    <source>
        <dbReference type="ARBA" id="ARBA00022705"/>
    </source>
</evidence>
<name>A0A2A6CI03_PRIPA</name>
<dbReference type="SMART" id="SM00382">
    <property type="entry name" value="AAA"/>
    <property type="match status" value="1"/>
</dbReference>
<feature type="compositionally biased region" description="Polar residues" evidence="5">
    <location>
        <begin position="131"/>
        <end position="144"/>
    </location>
</feature>
<feature type="compositionally biased region" description="Low complexity" evidence="5">
    <location>
        <begin position="299"/>
        <end position="314"/>
    </location>
</feature>
<dbReference type="EnsemblMetazoa" id="PPA38075.1">
    <property type="protein sequence ID" value="PPA38075.1"/>
    <property type="gene ID" value="WBGene00276444"/>
</dbReference>
<feature type="compositionally biased region" description="Basic and acidic residues" evidence="5">
    <location>
        <begin position="1073"/>
        <end position="1085"/>
    </location>
</feature>
<reference evidence="7" key="1">
    <citation type="journal article" date="2008" name="Nat. Genet.">
        <title>The Pristionchus pacificus genome provides a unique perspective on nematode lifestyle and parasitism.</title>
        <authorList>
            <person name="Dieterich C."/>
            <person name="Clifton S.W."/>
            <person name="Schuster L.N."/>
            <person name="Chinwalla A."/>
            <person name="Delehaunty K."/>
            <person name="Dinkelacker I."/>
            <person name="Fulton L."/>
            <person name="Fulton R."/>
            <person name="Godfrey J."/>
            <person name="Minx P."/>
            <person name="Mitreva M."/>
            <person name="Roeseler W."/>
            <person name="Tian H."/>
            <person name="Witte H."/>
            <person name="Yang S.P."/>
            <person name="Wilson R.K."/>
            <person name="Sommer R.J."/>
        </authorList>
    </citation>
    <scope>NUCLEOTIDE SEQUENCE [LARGE SCALE GENOMIC DNA]</scope>
    <source>
        <strain evidence="7">PS312</strain>
    </source>
</reference>
<feature type="compositionally biased region" description="Acidic residues" evidence="5">
    <location>
        <begin position="387"/>
        <end position="413"/>
    </location>
</feature>
<feature type="compositionally biased region" description="Low complexity" evidence="5">
    <location>
        <begin position="422"/>
        <end position="444"/>
    </location>
</feature>
<feature type="region of interest" description="Disordered" evidence="5">
    <location>
        <begin position="340"/>
        <end position="459"/>
    </location>
</feature>
<dbReference type="PANTHER" id="PTHR10763:SF23">
    <property type="entry name" value="ORIGIN RECOGNITION COMPLEX SUBUNIT 1"/>
    <property type="match status" value="1"/>
</dbReference>
<dbReference type="FunFam" id="1.10.8.60:FF:000379">
    <property type="entry name" value="Origin recognition complex subunit 1"/>
    <property type="match status" value="1"/>
</dbReference>
<feature type="compositionally biased region" description="Polar residues" evidence="5">
    <location>
        <begin position="80"/>
        <end position="97"/>
    </location>
</feature>
<reference evidence="6" key="2">
    <citation type="submission" date="2022-06" db="UniProtKB">
        <authorList>
            <consortium name="EnsemblMetazoa"/>
        </authorList>
    </citation>
    <scope>IDENTIFICATION</scope>
    <source>
        <strain evidence="6">PS312</strain>
    </source>
</reference>
<evidence type="ECO:0000256" key="3">
    <source>
        <dbReference type="ARBA" id="ARBA00023125"/>
    </source>
</evidence>
<dbReference type="PANTHER" id="PTHR10763">
    <property type="entry name" value="CELL DIVISION CONTROL PROTEIN 6-RELATED"/>
    <property type="match status" value="1"/>
</dbReference>
<feature type="compositionally biased region" description="Basic and acidic residues" evidence="5">
    <location>
        <begin position="238"/>
        <end position="250"/>
    </location>
</feature>
<evidence type="ECO:0000256" key="1">
    <source>
        <dbReference type="ARBA" id="ARBA00004123"/>
    </source>
</evidence>
<dbReference type="Gene3D" id="1.10.8.60">
    <property type="match status" value="1"/>
</dbReference>
<protein>
    <submittedName>
        <fullName evidence="6">Orc-1</fullName>
    </submittedName>
</protein>
<feature type="compositionally biased region" description="Basic and acidic residues" evidence="5">
    <location>
        <begin position="47"/>
        <end position="72"/>
    </location>
</feature>
<feature type="region of interest" description="Disordered" evidence="5">
    <location>
        <begin position="1040"/>
        <end position="1085"/>
    </location>
</feature>
<sequence length="1301" mass="143794">QFMGGKGGKASSTGLTPSLKNSRIKDPESPNEANKENIPPGSLRRSTRGDDAAKRALFSDKREATPRDEKRVTRSKSRQRGTTSSPQKTPRESVSPNKRSARKRAASPADKSGAGEASPAKKESPGRPRRTASTDANTKMQQCNKALLSPVAAPRAANRRMVLELDNADPDREVLQKTSTTTRGRPQKAEQKPARGNFSTAAQWRSRTPDEETDEEDSKPAAATTATPRRSTRQQSVGRDEKRREGRKREEEEEESPSKVLDLNRMAIRTPSKGRAGVSASGAAAASPPPLSPRRGRTPTRAAAAAAATATPATMPKLQPYTPIAKVRIPPLVIPYAVPRVRLAKTGDGDWKSRTGKTPRTEGRPAPKLARVVPKKRDASYEPADVNVDESDEESEEEEETESEQSEEEEEEEERPRRGRSGARSGGRSCSRARAAAATPAAARPKQRGGYRLEMEDDDDDTLDLSGAPANLAAALDRLAVYRCPRGTLLCREGECAQIREFVRAAIAPSGISQACYISGVPGTGKTASVMAMVKELAGAPKCPRFVFIRVNAMYFSDPKQVFSEILYEYDKQTGADKLRRVSGPAARKRLNALFECVDRSRPPVLMLVDELDQLSTKKQELIYDVFNWSAVEQSRCSIISIANTLDFPERMLNQRICSRLGMNRIVFQPYTHEEIEAIVCAKLGGGEEAESIIDAKVIEIAARKVAAISGDLRKATDILRQAIEAAIRKGEKTLSFEQVKDTIREASETLLVKAVRTLARHQRIVFEAAVDIVLSRDVVDFSVDETMVKYEATARLAHGLEPISYWGVQRILLQLSSMGLIKFANPNEEFFHRRLRLVPAVVDATSALKIVGAHRAALSPAEMEAVIARTRARLHTTLLDAEDQMKSLGDLMGAVRGGKGGSAIVFGQEEDGRSAVVERALAVYGQGVSTQHLWLSRLGTESNALQTLLESEASREPRIIVVDSADDLVCKSKQALLYRLLDRAKTGTWLVLLIITNQDMIFSLEKRVRSRLPAVTICMGEEMGEEQWERLFERLMEGGEEEEKRKKKDGKENEEEKPVAPVKGPGRPKCAKKGEKKDAKKEEAKEVKEMKDQLSEEERVWAEYVRRFLADADVCRGKQKLYNYSGHIAVVKRALNGWLILMDAADVETAMNPSSDVAVEAFRRTVDDFLQVVDMCVPRADQISTVINWLPHRAFCVLVAATRRLRCNPAGTFAYGKIAVDFMHQCNSVDKRMAPDAELQTFKALDSLCELQLLKAVGDTHAHSFRQIRLNCYLPDLLTAVRAGIQKNGLRDWFESQPVT</sequence>
<dbReference type="Proteomes" id="UP000005239">
    <property type="component" value="Unassembled WGS sequence"/>
</dbReference>
<keyword evidence="2" id="KW-0235">DNA replication</keyword>
<dbReference type="InterPro" id="IPR003593">
    <property type="entry name" value="AAA+_ATPase"/>
</dbReference>
<dbReference type="InterPro" id="IPR041664">
    <property type="entry name" value="AAA_16"/>
</dbReference>
<dbReference type="Gene3D" id="3.40.50.300">
    <property type="entry name" value="P-loop containing nucleotide triphosphate hydrolases"/>
    <property type="match status" value="2"/>
</dbReference>
<keyword evidence="3" id="KW-0238">DNA-binding</keyword>
<feature type="compositionally biased region" description="Basic and acidic residues" evidence="5">
    <location>
        <begin position="345"/>
        <end position="365"/>
    </location>
</feature>
<dbReference type="Pfam" id="PF13191">
    <property type="entry name" value="AAA_16"/>
    <property type="match status" value="1"/>
</dbReference>
<accession>A0A8R1YU35</accession>
<organism evidence="6 7">
    <name type="scientific">Pristionchus pacificus</name>
    <name type="common">Parasitic nematode worm</name>
    <dbReference type="NCBI Taxonomy" id="54126"/>
    <lineage>
        <taxon>Eukaryota</taxon>
        <taxon>Metazoa</taxon>
        <taxon>Ecdysozoa</taxon>
        <taxon>Nematoda</taxon>
        <taxon>Chromadorea</taxon>
        <taxon>Rhabditida</taxon>
        <taxon>Rhabditina</taxon>
        <taxon>Diplogasteromorpha</taxon>
        <taxon>Diplogasteroidea</taxon>
        <taxon>Neodiplogasteridae</taxon>
        <taxon>Pristionchus</taxon>
    </lineage>
</organism>
<feature type="compositionally biased region" description="Basic and acidic residues" evidence="5">
    <location>
        <begin position="1050"/>
        <end position="1059"/>
    </location>
</feature>
<keyword evidence="7" id="KW-1185">Reference proteome</keyword>
<dbReference type="GO" id="GO:0006270">
    <property type="term" value="P:DNA replication initiation"/>
    <property type="evidence" value="ECO:0000318"/>
    <property type="project" value="GO_Central"/>
</dbReference>
<comment type="subcellular location">
    <subcellularLocation>
        <location evidence="1">Nucleus</location>
    </subcellularLocation>
</comment>
<dbReference type="InterPro" id="IPR054425">
    <property type="entry name" value="Cdc6_ORC1-like_ATPase_lid"/>
</dbReference>
<dbReference type="GO" id="GO:0003688">
    <property type="term" value="F:DNA replication origin binding"/>
    <property type="evidence" value="ECO:0000318"/>
    <property type="project" value="GO_Central"/>
</dbReference>
<evidence type="ECO:0000313" key="6">
    <source>
        <dbReference type="EnsemblMetazoa" id="PPA38075.1"/>
    </source>
</evidence>
<keyword evidence="4" id="KW-0539">Nucleus</keyword>
<dbReference type="InterPro" id="IPR027417">
    <property type="entry name" value="P-loop_NTPase"/>
</dbReference>
<evidence type="ECO:0000256" key="5">
    <source>
        <dbReference type="SAM" id="MobiDB-lite"/>
    </source>
</evidence>
<feature type="compositionally biased region" description="Low complexity" evidence="5">
    <location>
        <begin position="274"/>
        <end position="286"/>
    </location>
</feature>
<accession>A0A2A6CI03</accession>
<dbReference type="SUPFAM" id="SSF52540">
    <property type="entry name" value="P-loop containing nucleoside triphosphate hydrolases"/>
    <property type="match status" value="1"/>
</dbReference>
<gene>
    <name evidence="6" type="primary">WBGene00276444</name>
</gene>
<dbReference type="Pfam" id="PF22606">
    <property type="entry name" value="Cdc6-ORC-like_ATPase_lid"/>
    <property type="match status" value="1"/>
</dbReference>
<evidence type="ECO:0000313" key="7">
    <source>
        <dbReference type="Proteomes" id="UP000005239"/>
    </source>
</evidence>
<feature type="region of interest" description="Disordered" evidence="5">
    <location>
        <begin position="1"/>
        <end position="316"/>
    </location>
</feature>
<evidence type="ECO:0000256" key="4">
    <source>
        <dbReference type="ARBA" id="ARBA00023242"/>
    </source>
</evidence>
<feature type="compositionally biased region" description="Polar residues" evidence="5">
    <location>
        <begin position="10"/>
        <end position="21"/>
    </location>
</feature>
<feature type="compositionally biased region" description="Polar residues" evidence="5">
    <location>
        <begin position="197"/>
        <end position="206"/>
    </location>
</feature>
<dbReference type="InterPro" id="IPR050311">
    <property type="entry name" value="ORC1/CDC6"/>
</dbReference>